<proteinExistence type="predicted"/>
<feature type="transmembrane region" description="Helical" evidence="6">
    <location>
        <begin position="162"/>
        <end position="180"/>
    </location>
</feature>
<dbReference type="Pfam" id="PF04932">
    <property type="entry name" value="Wzy_C"/>
    <property type="match status" value="1"/>
</dbReference>
<feature type="transmembrane region" description="Helical" evidence="6">
    <location>
        <begin position="187"/>
        <end position="205"/>
    </location>
</feature>
<dbReference type="InterPro" id="IPR051533">
    <property type="entry name" value="WaaL-like"/>
</dbReference>
<evidence type="ECO:0000256" key="1">
    <source>
        <dbReference type="ARBA" id="ARBA00004141"/>
    </source>
</evidence>
<keyword evidence="3 6" id="KW-1133">Transmembrane helix</keyword>
<feature type="transmembrane region" description="Helical" evidence="6">
    <location>
        <begin position="333"/>
        <end position="353"/>
    </location>
</feature>
<evidence type="ECO:0000256" key="4">
    <source>
        <dbReference type="ARBA" id="ARBA00023136"/>
    </source>
</evidence>
<dbReference type="PANTHER" id="PTHR37422:SF13">
    <property type="entry name" value="LIPOPOLYSACCHARIDE BIOSYNTHESIS PROTEIN PA4999-RELATED"/>
    <property type="match status" value="1"/>
</dbReference>
<reference evidence="9" key="1">
    <citation type="journal article" date="2019" name="Int. J. Syst. Evol. Microbiol.">
        <title>The Global Catalogue of Microorganisms (GCM) 10K type strain sequencing project: providing services to taxonomists for standard genome sequencing and annotation.</title>
        <authorList>
            <consortium name="The Broad Institute Genomics Platform"/>
            <consortium name="The Broad Institute Genome Sequencing Center for Infectious Disease"/>
            <person name="Wu L."/>
            <person name="Ma J."/>
        </authorList>
    </citation>
    <scope>NUCLEOTIDE SEQUENCE [LARGE SCALE GENOMIC DNA]</scope>
    <source>
        <strain evidence="9">CGMCC 4.1469</strain>
    </source>
</reference>
<feature type="transmembrane region" description="Helical" evidence="6">
    <location>
        <begin position="374"/>
        <end position="394"/>
    </location>
</feature>
<evidence type="ECO:0000256" key="2">
    <source>
        <dbReference type="ARBA" id="ARBA00022692"/>
    </source>
</evidence>
<feature type="transmembrane region" description="Helical" evidence="6">
    <location>
        <begin position="211"/>
        <end position="229"/>
    </location>
</feature>
<dbReference type="SMART" id="SM00028">
    <property type="entry name" value="TPR"/>
    <property type="match status" value="2"/>
</dbReference>
<keyword evidence="2 6" id="KW-0812">Transmembrane</keyword>
<dbReference type="RefSeq" id="WP_377168272.1">
    <property type="nucleotide sequence ID" value="NZ_JBHSMQ010000005.1"/>
</dbReference>
<sequence length="638" mass="69577">MQKLALILFLLGLFVTGLLGTETRLLFFWPGCLLLGLAGLTAVLRWKLRVSFQPSDWCLLTMLLLAGYVGWRAWTSPVEIYAREDAAVLMAGFVAYLLTVTAVSDSKWRLAIVSVLLVLVAGNLTAGWLHFKGRWDFHLVPGFFRSFPPGRIGGFFNNPNHLAAFLSFAAFLSAGVMLFARIHIASRLLLGFGILSMLAGVALTMSRAAMLGLGVGGGVFVLLALWVVWCTRRSLFKWLLIALLLVGGAAGGALFKVNADSMLTRQLTSPLGEDMRVHIWRAALAQNAESPWIGMGSRMFYEGCITHRDPESSAHMGDALFAHNEYLQTLADYGWAGLALVLLVVLAHLLNGLRFLRWFTVEKFPATGMLGSNALALTLGGIAALVATLVQAVFEFQGHIPITALVGAILLGMLANPGIESEVFRPRRIWGLRFLMKIAMLAASAALVGAAAIFGTADGYAALARYQNSRGETSKALAHFSRAVLMDPRNAVLAYQQGLALMDSVKPGMTKDAYLRTVEASLKALTRATTLNPFNYLYQLALADALDAAGKNDAAFQAIQRALALAPLYEEPRLALGIHYHRLKRYQEAEFAYLWAGKAGALNPEGTTNWLDSYRELLRQTALDAEKARNSLIQQQGR</sequence>
<protein>
    <submittedName>
        <fullName evidence="8">O-antigen ligase family protein</fullName>
    </submittedName>
</protein>
<keyword evidence="4 6" id="KW-0472">Membrane</keyword>
<dbReference type="InterPro" id="IPR019734">
    <property type="entry name" value="TPR_rpt"/>
</dbReference>
<evidence type="ECO:0000313" key="9">
    <source>
        <dbReference type="Proteomes" id="UP001596052"/>
    </source>
</evidence>
<gene>
    <name evidence="8" type="ORF">ACFQDI_15315</name>
</gene>
<name>A0ABW0KUH3_9BACT</name>
<feature type="transmembrane region" description="Helical" evidence="6">
    <location>
        <begin position="440"/>
        <end position="463"/>
    </location>
</feature>
<evidence type="ECO:0000259" key="7">
    <source>
        <dbReference type="Pfam" id="PF04932"/>
    </source>
</evidence>
<feature type="transmembrane region" description="Helical" evidence="6">
    <location>
        <begin position="236"/>
        <end position="255"/>
    </location>
</feature>
<feature type="repeat" description="TPR" evidence="5">
    <location>
        <begin position="457"/>
        <end position="490"/>
    </location>
</feature>
<keyword evidence="5" id="KW-0802">TPR repeat</keyword>
<feature type="transmembrane region" description="Helical" evidence="6">
    <location>
        <begin position="86"/>
        <end position="103"/>
    </location>
</feature>
<dbReference type="InterPro" id="IPR011990">
    <property type="entry name" value="TPR-like_helical_dom_sf"/>
</dbReference>
<feature type="domain" description="O-antigen ligase-related" evidence="7">
    <location>
        <begin position="193"/>
        <end position="342"/>
    </location>
</feature>
<feature type="transmembrane region" description="Helical" evidence="6">
    <location>
        <begin position="400"/>
        <end position="419"/>
    </location>
</feature>
<dbReference type="EMBL" id="JBHSMQ010000005">
    <property type="protein sequence ID" value="MFC5456232.1"/>
    <property type="molecule type" value="Genomic_DNA"/>
</dbReference>
<keyword evidence="8" id="KW-0436">Ligase</keyword>
<comment type="subcellular location">
    <subcellularLocation>
        <location evidence="1">Membrane</location>
        <topology evidence="1">Multi-pass membrane protein</topology>
    </subcellularLocation>
</comment>
<dbReference type="SUPFAM" id="SSF48452">
    <property type="entry name" value="TPR-like"/>
    <property type="match status" value="1"/>
</dbReference>
<dbReference type="PANTHER" id="PTHR37422">
    <property type="entry name" value="TEICHURONIC ACID BIOSYNTHESIS PROTEIN TUAE"/>
    <property type="match status" value="1"/>
</dbReference>
<evidence type="ECO:0000313" key="8">
    <source>
        <dbReference type="EMBL" id="MFC5456232.1"/>
    </source>
</evidence>
<evidence type="ECO:0000256" key="3">
    <source>
        <dbReference type="ARBA" id="ARBA00022989"/>
    </source>
</evidence>
<comment type="caution">
    <text evidence="8">The sequence shown here is derived from an EMBL/GenBank/DDBJ whole genome shotgun (WGS) entry which is preliminary data.</text>
</comment>
<evidence type="ECO:0000256" key="5">
    <source>
        <dbReference type="PROSITE-ProRule" id="PRU00339"/>
    </source>
</evidence>
<dbReference type="Proteomes" id="UP001596052">
    <property type="component" value="Unassembled WGS sequence"/>
</dbReference>
<keyword evidence="9" id="KW-1185">Reference proteome</keyword>
<organism evidence="8 9">
    <name type="scientific">Prosthecobacter fluviatilis</name>
    <dbReference type="NCBI Taxonomy" id="445931"/>
    <lineage>
        <taxon>Bacteria</taxon>
        <taxon>Pseudomonadati</taxon>
        <taxon>Verrucomicrobiota</taxon>
        <taxon>Verrucomicrobiia</taxon>
        <taxon>Verrucomicrobiales</taxon>
        <taxon>Verrucomicrobiaceae</taxon>
        <taxon>Prosthecobacter</taxon>
    </lineage>
</organism>
<dbReference type="PROSITE" id="PS50005">
    <property type="entry name" value="TPR"/>
    <property type="match status" value="1"/>
</dbReference>
<dbReference type="GO" id="GO:0016874">
    <property type="term" value="F:ligase activity"/>
    <property type="evidence" value="ECO:0007669"/>
    <property type="project" value="UniProtKB-KW"/>
</dbReference>
<dbReference type="Gene3D" id="1.25.40.10">
    <property type="entry name" value="Tetratricopeptide repeat domain"/>
    <property type="match status" value="1"/>
</dbReference>
<dbReference type="InterPro" id="IPR007016">
    <property type="entry name" value="O-antigen_ligase-rel_domated"/>
</dbReference>
<feature type="transmembrane region" description="Helical" evidence="6">
    <location>
        <begin position="27"/>
        <end position="45"/>
    </location>
</feature>
<accession>A0ABW0KUH3</accession>
<feature type="transmembrane region" description="Helical" evidence="6">
    <location>
        <begin position="57"/>
        <end position="74"/>
    </location>
</feature>
<feature type="transmembrane region" description="Helical" evidence="6">
    <location>
        <begin position="110"/>
        <end position="131"/>
    </location>
</feature>
<evidence type="ECO:0000256" key="6">
    <source>
        <dbReference type="SAM" id="Phobius"/>
    </source>
</evidence>